<dbReference type="PANTHER" id="PTHR47089">
    <property type="entry name" value="ABC TRANSPORTER, PERMEASE PROTEIN"/>
    <property type="match status" value="1"/>
</dbReference>
<evidence type="ECO:0000256" key="3">
    <source>
        <dbReference type="ARBA" id="ARBA00022692"/>
    </source>
</evidence>
<dbReference type="InterPro" id="IPR001851">
    <property type="entry name" value="ABC_transp_permease"/>
</dbReference>
<feature type="transmembrane region" description="Helical" evidence="6">
    <location>
        <begin position="20"/>
        <end position="39"/>
    </location>
</feature>
<evidence type="ECO:0000256" key="2">
    <source>
        <dbReference type="ARBA" id="ARBA00022475"/>
    </source>
</evidence>
<keyword evidence="4 6" id="KW-1133">Transmembrane helix</keyword>
<name>A0A498CKK2_9FIRM</name>
<gene>
    <name evidence="7" type="ORF">D4A47_10230</name>
</gene>
<proteinExistence type="predicted"/>
<protein>
    <submittedName>
        <fullName evidence="7">ABC transporter permease</fullName>
    </submittedName>
</protein>
<dbReference type="PANTHER" id="PTHR47089:SF1">
    <property type="entry name" value="GUANOSINE ABC TRANSPORTER PERMEASE PROTEIN NUPP"/>
    <property type="match status" value="1"/>
</dbReference>
<keyword evidence="5 6" id="KW-0472">Membrane</keyword>
<feature type="transmembrane region" description="Helical" evidence="6">
    <location>
        <begin position="288"/>
        <end position="311"/>
    </location>
</feature>
<dbReference type="RefSeq" id="WP_121587211.1">
    <property type="nucleotide sequence ID" value="NZ_DBFSDP010000264.1"/>
</dbReference>
<dbReference type="Proteomes" id="UP000276301">
    <property type="component" value="Unassembled WGS sequence"/>
</dbReference>
<feature type="transmembrane region" description="Helical" evidence="6">
    <location>
        <begin position="65"/>
        <end position="83"/>
    </location>
</feature>
<feature type="transmembrane region" description="Helical" evidence="6">
    <location>
        <begin position="323"/>
        <end position="342"/>
    </location>
</feature>
<dbReference type="AlphaFoldDB" id="A0A498CKK2"/>
<keyword evidence="3 6" id="KW-0812">Transmembrane</keyword>
<keyword evidence="2" id="KW-1003">Cell membrane</keyword>
<reference evidence="7 8" key="1">
    <citation type="submission" date="2018-10" db="EMBL/GenBank/DDBJ databases">
        <title>Anaerotruncus faecis sp. nov., isolated from human feces.</title>
        <authorList>
            <person name="Wang Y.-J."/>
        </authorList>
    </citation>
    <scope>NUCLEOTIDE SEQUENCE [LARGE SCALE GENOMIC DNA]</scope>
    <source>
        <strain evidence="7 8">22A2-44</strain>
    </source>
</reference>
<evidence type="ECO:0000313" key="7">
    <source>
        <dbReference type="EMBL" id="RLL09618.1"/>
    </source>
</evidence>
<comment type="caution">
    <text evidence="7">The sequence shown here is derived from an EMBL/GenBank/DDBJ whole genome shotgun (WGS) entry which is preliminary data.</text>
</comment>
<evidence type="ECO:0000256" key="6">
    <source>
        <dbReference type="SAM" id="Phobius"/>
    </source>
</evidence>
<dbReference type="EMBL" id="RCHT01000020">
    <property type="protein sequence ID" value="RLL09618.1"/>
    <property type="molecule type" value="Genomic_DNA"/>
</dbReference>
<feature type="transmembrane region" description="Helical" evidence="6">
    <location>
        <begin position="245"/>
        <end position="268"/>
    </location>
</feature>
<sequence>MKAAASAALRAFADKKSEIVKYLLAFAAVMLIGAGLISFQGEDPVRALSAIWSGALGGRIEIGNTIRWIIPCVMTGMAAVVAFKSGVNNLGIEGQIYFGGFAAAMAGFLVQLPPVVHVLFCLLVGGLCGLLYALIPAVLKLFFRIDEMITTLMLNYIAILLTEYFTVLVIGASSSTASNALQTPPVYETAKLPVLIKGTYANAGIFVAVAVVIVVAFIYRYTIKGYELRQVGENLRFSKVGGVNVVRTFLSIFLISGFVAGLCGGVEVLGSHGRFVSRFSNNLGWDGIMISMIAKNSPFGVLFVSILWGVLKAGALHMERVTNTNRLTVVLIQALFVLFVTIDYKKIYAFFRGRFGRRAVQKGGAV</sequence>
<feature type="transmembrane region" description="Helical" evidence="6">
    <location>
        <begin position="154"/>
        <end position="174"/>
    </location>
</feature>
<accession>A0A498CKK2</accession>
<dbReference type="GO" id="GO:0022857">
    <property type="term" value="F:transmembrane transporter activity"/>
    <property type="evidence" value="ECO:0007669"/>
    <property type="project" value="InterPro"/>
</dbReference>
<feature type="transmembrane region" description="Helical" evidence="6">
    <location>
        <begin position="90"/>
        <end position="110"/>
    </location>
</feature>
<evidence type="ECO:0000256" key="5">
    <source>
        <dbReference type="ARBA" id="ARBA00023136"/>
    </source>
</evidence>
<organism evidence="7 8">
    <name type="scientific">Anaerotruncus massiliensis</name>
    <name type="common">ex Liu et al. 2021</name>
    <dbReference type="NCBI Taxonomy" id="2321404"/>
    <lineage>
        <taxon>Bacteria</taxon>
        <taxon>Bacillati</taxon>
        <taxon>Bacillota</taxon>
        <taxon>Clostridia</taxon>
        <taxon>Eubacteriales</taxon>
        <taxon>Oscillospiraceae</taxon>
        <taxon>Anaerotruncus</taxon>
    </lineage>
</organism>
<evidence type="ECO:0000313" key="8">
    <source>
        <dbReference type="Proteomes" id="UP000276301"/>
    </source>
</evidence>
<comment type="subcellular location">
    <subcellularLocation>
        <location evidence="1">Cell membrane</location>
        <topology evidence="1">Multi-pass membrane protein</topology>
    </subcellularLocation>
</comment>
<evidence type="ECO:0000256" key="4">
    <source>
        <dbReference type="ARBA" id="ARBA00022989"/>
    </source>
</evidence>
<dbReference type="Pfam" id="PF02653">
    <property type="entry name" value="BPD_transp_2"/>
    <property type="match status" value="1"/>
</dbReference>
<dbReference type="GO" id="GO:0005886">
    <property type="term" value="C:plasma membrane"/>
    <property type="evidence" value="ECO:0007669"/>
    <property type="project" value="UniProtKB-SubCell"/>
</dbReference>
<keyword evidence="8" id="KW-1185">Reference proteome</keyword>
<evidence type="ECO:0000256" key="1">
    <source>
        <dbReference type="ARBA" id="ARBA00004651"/>
    </source>
</evidence>
<feature type="transmembrane region" description="Helical" evidence="6">
    <location>
        <begin position="116"/>
        <end position="142"/>
    </location>
</feature>
<dbReference type="CDD" id="cd06580">
    <property type="entry name" value="TM_PBP1_transp_TpRbsC_like"/>
    <property type="match status" value="1"/>
</dbReference>
<feature type="transmembrane region" description="Helical" evidence="6">
    <location>
        <begin position="194"/>
        <end position="219"/>
    </location>
</feature>